<protein>
    <submittedName>
        <fullName evidence="2">Uncharacterized protein</fullName>
    </submittedName>
</protein>
<evidence type="ECO:0000313" key="2">
    <source>
        <dbReference type="EMBL" id="KZV50801.1"/>
    </source>
</evidence>
<sequence>MEHNGIVKVFKSLEDSGLKGFLEASGSVYEEVVLEFFANAKVLAGIIVSLVGEFASVLTMEHNGIVKVFKSLEDSGLKGFLEASGSVYEEVVLEFFANAKVLAGIIVSLVGARNIAITKDMFIEVFVVPFDGLTSFLTIPKETVIEMRQQFSGSNEPYKAPNKKNEMKIEFRLLHDIVAKALCAKAVLLNMVKTPKRQSQGFAIQVSALLRHLVKENLGESVKMHPQKVLTTKQNEDTASNAEGGESQGFQPIKKVKPVNRKKKSTEAAEPRQKNHKVSTQIVEARSQVAPPNFDSERSSKTDSCPLVACRHKRKQRSTGDGGNSKYDSIPTIPVEGEGTCAGESLDTGSEEHERANRDQDAQMSNVSQFENQGFEIQLDSMNQMIRNQIVFRMNKNALVQIASTQKPTTLRGPLYHTLVPGDRIAPRDNGKKIMEVAARLYPVAEHCQKTGSQQLDQPKNETTSMISHEHPVQENEPPAQKYGHQAVENEHQAHNEQAVNLPGSDRSLQKHSADIVLSEDNPETVIASEKNNCDHQGPVPSNFQLVVPTPTDPSTLQFMDTTTQTLITLSTRVSSLDLTCAC</sequence>
<name>A0A2Z7CUQ1_9LAMI</name>
<feature type="compositionally biased region" description="Basic and acidic residues" evidence="1">
    <location>
        <begin position="350"/>
        <end position="361"/>
    </location>
</feature>
<evidence type="ECO:0000256" key="1">
    <source>
        <dbReference type="SAM" id="MobiDB-lite"/>
    </source>
</evidence>
<accession>A0A2Z7CUQ1</accession>
<reference evidence="2 3" key="1">
    <citation type="journal article" date="2015" name="Proc. Natl. Acad. Sci. U.S.A.">
        <title>The resurrection genome of Boea hygrometrica: A blueprint for survival of dehydration.</title>
        <authorList>
            <person name="Xiao L."/>
            <person name="Yang G."/>
            <person name="Zhang L."/>
            <person name="Yang X."/>
            <person name="Zhao S."/>
            <person name="Ji Z."/>
            <person name="Zhou Q."/>
            <person name="Hu M."/>
            <person name="Wang Y."/>
            <person name="Chen M."/>
            <person name="Xu Y."/>
            <person name="Jin H."/>
            <person name="Xiao X."/>
            <person name="Hu G."/>
            <person name="Bao F."/>
            <person name="Hu Y."/>
            <person name="Wan P."/>
            <person name="Li L."/>
            <person name="Deng X."/>
            <person name="Kuang T."/>
            <person name="Xiang C."/>
            <person name="Zhu J.K."/>
            <person name="Oliver M.J."/>
            <person name="He Y."/>
        </authorList>
    </citation>
    <scope>NUCLEOTIDE SEQUENCE [LARGE SCALE GENOMIC DNA]</scope>
    <source>
        <strain evidence="3">cv. XS01</strain>
    </source>
</reference>
<feature type="compositionally biased region" description="Basic residues" evidence="1">
    <location>
        <begin position="254"/>
        <end position="264"/>
    </location>
</feature>
<dbReference type="AlphaFoldDB" id="A0A2Z7CUQ1"/>
<feature type="region of interest" description="Disordered" evidence="1">
    <location>
        <begin position="225"/>
        <end position="362"/>
    </location>
</feature>
<proteinExistence type="predicted"/>
<evidence type="ECO:0000313" key="3">
    <source>
        <dbReference type="Proteomes" id="UP000250235"/>
    </source>
</evidence>
<organism evidence="2 3">
    <name type="scientific">Dorcoceras hygrometricum</name>
    <dbReference type="NCBI Taxonomy" id="472368"/>
    <lineage>
        <taxon>Eukaryota</taxon>
        <taxon>Viridiplantae</taxon>
        <taxon>Streptophyta</taxon>
        <taxon>Embryophyta</taxon>
        <taxon>Tracheophyta</taxon>
        <taxon>Spermatophyta</taxon>
        <taxon>Magnoliopsida</taxon>
        <taxon>eudicotyledons</taxon>
        <taxon>Gunneridae</taxon>
        <taxon>Pentapetalae</taxon>
        <taxon>asterids</taxon>
        <taxon>lamiids</taxon>
        <taxon>Lamiales</taxon>
        <taxon>Gesneriaceae</taxon>
        <taxon>Didymocarpoideae</taxon>
        <taxon>Trichosporeae</taxon>
        <taxon>Loxocarpinae</taxon>
        <taxon>Dorcoceras</taxon>
    </lineage>
</organism>
<dbReference type="Proteomes" id="UP000250235">
    <property type="component" value="Unassembled WGS sequence"/>
</dbReference>
<gene>
    <name evidence="2" type="ORF">F511_16120</name>
</gene>
<feature type="compositionally biased region" description="Polar residues" evidence="1">
    <location>
        <begin position="229"/>
        <end position="241"/>
    </location>
</feature>
<keyword evidence="3" id="KW-1185">Reference proteome</keyword>
<dbReference type="EMBL" id="KQ992333">
    <property type="protein sequence ID" value="KZV50801.1"/>
    <property type="molecule type" value="Genomic_DNA"/>
</dbReference>